<dbReference type="EMBL" id="PCWR01000009">
    <property type="protein sequence ID" value="PIR07564.1"/>
    <property type="molecule type" value="Genomic_DNA"/>
</dbReference>
<dbReference type="Proteomes" id="UP000228867">
    <property type="component" value="Unassembled WGS sequence"/>
</dbReference>
<dbReference type="InterPro" id="IPR050469">
    <property type="entry name" value="Diguanylate_Cyclase"/>
</dbReference>
<dbReference type="PROSITE" id="PS50887">
    <property type="entry name" value="GGDEF"/>
    <property type="match status" value="1"/>
</dbReference>
<evidence type="ECO:0000259" key="2">
    <source>
        <dbReference type="PROSITE" id="PS50887"/>
    </source>
</evidence>
<dbReference type="GO" id="GO:1902201">
    <property type="term" value="P:negative regulation of bacterial-type flagellum-dependent cell motility"/>
    <property type="evidence" value="ECO:0007669"/>
    <property type="project" value="TreeGrafter"/>
</dbReference>
<dbReference type="Pfam" id="PF00990">
    <property type="entry name" value="GGDEF"/>
    <property type="match status" value="1"/>
</dbReference>
<dbReference type="AlphaFoldDB" id="A0A2H0NFC3"/>
<dbReference type="SUPFAM" id="SSF55073">
    <property type="entry name" value="Nucleotide cyclase"/>
    <property type="match status" value="1"/>
</dbReference>
<name>A0A2H0NFC3_9BACT</name>
<protein>
    <recommendedName>
        <fullName evidence="2">GGDEF domain-containing protein</fullName>
    </recommendedName>
</protein>
<dbReference type="GO" id="GO:0005886">
    <property type="term" value="C:plasma membrane"/>
    <property type="evidence" value="ECO:0007669"/>
    <property type="project" value="TreeGrafter"/>
</dbReference>
<reference evidence="3 4" key="1">
    <citation type="submission" date="2017-09" db="EMBL/GenBank/DDBJ databases">
        <title>Depth-based differentiation of microbial function through sediment-hosted aquifers and enrichment of novel symbionts in the deep terrestrial subsurface.</title>
        <authorList>
            <person name="Probst A.J."/>
            <person name="Ladd B."/>
            <person name="Jarett J.K."/>
            <person name="Geller-Mcgrath D.E."/>
            <person name="Sieber C.M."/>
            <person name="Emerson J.B."/>
            <person name="Anantharaman K."/>
            <person name="Thomas B.C."/>
            <person name="Malmstrom R."/>
            <person name="Stieglmeier M."/>
            <person name="Klingl A."/>
            <person name="Woyke T."/>
            <person name="Ryan C.M."/>
            <person name="Banfield J.F."/>
        </authorList>
    </citation>
    <scope>NUCLEOTIDE SEQUENCE [LARGE SCALE GENOMIC DNA]</scope>
    <source>
        <strain evidence="3">CG11_big_fil_rev_8_21_14_0_20_38_23</strain>
    </source>
</reference>
<organism evidence="3 4">
    <name type="scientific">Candidatus Jorgensenbacteria bacterium CG11_big_fil_rev_8_21_14_0_20_38_23</name>
    <dbReference type="NCBI Taxonomy" id="1974594"/>
    <lineage>
        <taxon>Bacteria</taxon>
        <taxon>Candidatus Joergenseniibacteriota</taxon>
    </lineage>
</organism>
<comment type="caution">
    <text evidence="3">The sequence shown here is derived from an EMBL/GenBank/DDBJ whole genome shotgun (WGS) entry which is preliminary data.</text>
</comment>
<dbReference type="SMART" id="SM00267">
    <property type="entry name" value="GGDEF"/>
    <property type="match status" value="1"/>
</dbReference>
<evidence type="ECO:0000313" key="3">
    <source>
        <dbReference type="EMBL" id="PIR07564.1"/>
    </source>
</evidence>
<feature type="transmembrane region" description="Helical" evidence="1">
    <location>
        <begin position="6"/>
        <end position="27"/>
    </location>
</feature>
<proteinExistence type="predicted"/>
<dbReference type="InterPro" id="IPR043128">
    <property type="entry name" value="Rev_trsase/Diguanyl_cyclase"/>
</dbReference>
<keyword evidence="1" id="KW-0472">Membrane</keyword>
<dbReference type="InterPro" id="IPR029787">
    <property type="entry name" value="Nucleotide_cyclase"/>
</dbReference>
<dbReference type="NCBIfam" id="TIGR00254">
    <property type="entry name" value="GGDEF"/>
    <property type="match status" value="1"/>
</dbReference>
<dbReference type="PANTHER" id="PTHR45138">
    <property type="entry name" value="REGULATORY COMPONENTS OF SENSORY TRANSDUCTION SYSTEM"/>
    <property type="match status" value="1"/>
</dbReference>
<accession>A0A2H0NFC3</accession>
<feature type="domain" description="GGDEF" evidence="2">
    <location>
        <begin position="41"/>
        <end position="157"/>
    </location>
</feature>
<dbReference type="InterPro" id="IPR000160">
    <property type="entry name" value="GGDEF_dom"/>
</dbReference>
<dbReference type="GO" id="GO:0052621">
    <property type="term" value="F:diguanylate cyclase activity"/>
    <property type="evidence" value="ECO:0007669"/>
    <property type="project" value="TreeGrafter"/>
</dbReference>
<dbReference type="PANTHER" id="PTHR45138:SF9">
    <property type="entry name" value="DIGUANYLATE CYCLASE DGCM-RELATED"/>
    <property type="match status" value="1"/>
</dbReference>
<dbReference type="GO" id="GO:0043709">
    <property type="term" value="P:cell adhesion involved in single-species biofilm formation"/>
    <property type="evidence" value="ECO:0007669"/>
    <property type="project" value="TreeGrafter"/>
</dbReference>
<evidence type="ECO:0000313" key="4">
    <source>
        <dbReference type="Proteomes" id="UP000228867"/>
    </source>
</evidence>
<sequence>MWHWFFDLFCLGLLFSFMVDQLTFLWVRRVYYLVYRLMIWSKGYVIFIDIDNFKKFNDEYGYETGDKVLRRVGVILLTETRLRAFRWGGEELCILLPWSSKEKAAQLAERMRRRVQEAGIGELKVTVSCGVAKYEEDARRLLQVIKNNGKNQVLLSE</sequence>
<dbReference type="Gene3D" id="3.30.70.270">
    <property type="match status" value="1"/>
</dbReference>
<keyword evidence="1" id="KW-1133">Transmembrane helix</keyword>
<dbReference type="CDD" id="cd01949">
    <property type="entry name" value="GGDEF"/>
    <property type="match status" value="1"/>
</dbReference>
<gene>
    <name evidence="3" type="ORF">COV54_00395</name>
</gene>
<keyword evidence="1" id="KW-0812">Transmembrane</keyword>
<evidence type="ECO:0000256" key="1">
    <source>
        <dbReference type="SAM" id="Phobius"/>
    </source>
</evidence>